<dbReference type="InParanoid" id="A0A1Z5RKG6"/>
<comment type="catalytic activity">
    <reaction evidence="15 17">
        <text>L-threonyl-[protein] + ATP = O-phospho-L-threonyl-[protein] + ADP + H(+)</text>
        <dbReference type="Rhea" id="RHEA:46608"/>
        <dbReference type="Rhea" id="RHEA-COMP:11060"/>
        <dbReference type="Rhea" id="RHEA-COMP:11605"/>
        <dbReference type="ChEBI" id="CHEBI:15378"/>
        <dbReference type="ChEBI" id="CHEBI:30013"/>
        <dbReference type="ChEBI" id="CHEBI:30616"/>
        <dbReference type="ChEBI" id="CHEBI:61977"/>
        <dbReference type="ChEBI" id="CHEBI:456216"/>
        <dbReference type="EC" id="2.7.11.1"/>
    </reaction>
</comment>
<dbReference type="InterPro" id="IPR008271">
    <property type="entry name" value="Ser/Thr_kinase_AS"/>
</dbReference>
<evidence type="ECO:0000256" key="18">
    <source>
        <dbReference type="PROSITE-ProRule" id="PRU10141"/>
    </source>
</evidence>
<dbReference type="PROSITE" id="PS50011">
    <property type="entry name" value="PROTEIN_KINASE_DOM"/>
    <property type="match status" value="1"/>
</dbReference>
<keyword evidence="2 17" id="KW-0723">Serine/threonine-protein kinase</keyword>
<dbReference type="Gene3D" id="2.90.10.10">
    <property type="entry name" value="Bulb-type lectin domain"/>
    <property type="match status" value="1"/>
</dbReference>
<dbReference type="InterPro" id="IPR011009">
    <property type="entry name" value="Kinase-like_dom_sf"/>
</dbReference>
<dbReference type="PANTHER" id="PTHR47974:SF19">
    <property type="entry name" value="RECEPTOR-LIKE SERINE_THREONINE-PROTEIN KINASE"/>
    <property type="match status" value="1"/>
</dbReference>
<comment type="catalytic activity">
    <reaction evidence="16 17">
        <text>L-seryl-[protein] + ATP = O-phospho-L-seryl-[protein] + ADP + H(+)</text>
        <dbReference type="Rhea" id="RHEA:17989"/>
        <dbReference type="Rhea" id="RHEA-COMP:9863"/>
        <dbReference type="Rhea" id="RHEA-COMP:11604"/>
        <dbReference type="ChEBI" id="CHEBI:15378"/>
        <dbReference type="ChEBI" id="CHEBI:29999"/>
        <dbReference type="ChEBI" id="CHEBI:30616"/>
        <dbReference type="ChEBI" id="CHEBI:83421"/>
        <dbReference type="ChEBI" id="CHEBI:456216"/>
        <dbReference type="EC" id="2.7.11.1"/>
    </reaction>
</comment>
<dbReference type="CDD" id="cd01098">
    <property type="entry name" value="PAN_AP_plant"/>
    <property type="match status" value="1"/>
</dbReference>
<evidence type="ECO:0000256" key="5">
    <source>
        <dbReference type="ARBA" id="ARBA00022692"/>
    </source>
</evidence>
<dbReference type="GO" id="GO:0106310">
    <property type="term" value="F:protein serine kinase activity"/>
    <property type="evidence" value="ECO:0007669"/>
    <property type="project" value="RHEA"/>
</dbReference>
<evidence type="ECO:0000256" key="11">
    <source>
        <dbReference type="ARBA" id="ARBA00023136"/>
    </source>
</evidence>
<name>A0A1Z5RKG6_SORBI</name>
<dbReference type="PROSITE" id="PS50927">
    <property type="entry name" value="BULB_LECTIN"/>
    <property type="match status" value="1"/>
</dbReference>
<dbReference type="eggNOG" id="ENOG502QT06">
    <property type="taxonomic scope" value="Eukaryota"/>
</dbReference>
<dbReference type="PIRSF" id="PIRSF000641">
    <property type="entry name" value="SRK"/>
    <property type="match status" value="1"/>
</dbReference>
<dbReference type="InterPro" id="IPR036426">
    <property type="entry name" value="Bulb-type_lectin_dom_sf"/>
</dbReference>
<feature type="signal peptide" evidence="21">
    <location>
        <begin position="1"/>
        <end position="25"/>
    </location>
</feature>
<dbReference type="Gene3D" id="1.10.510.10">
    <property type="entry name" value="Transferase(Phosphotransferase) domain 1"/>
    <property type="match status" value="1"/>
</dbReference>
<evidence type="ECO:0000256" key="4">
    <source>
        <dbReference type="ARBA" id="ARBA00022679"/>
    </source>
</evidence>
<keyword evidence="14" id="KW-0325">Glycoprotein</keyword>
<dbReference type="InterPro" id="IPR017441">
    <property type="entry name" value="Protein_kinase_ATP_BS"/>
</dbReference>
<evidence type="ECO:0000256" key="3">
    <source>
        <dbReference type="ARBA" id="ARBA00022536"/>
    </source>
</evidence>
<dbReference type="GO" id="GO:0005524">
    <property type="term" value="F:ATP binding"/>
    <property type="evidence" value="ECO:0007669"/>
    <property type="project" value="UniProtKB-UniRule"/>
</dbReference>
<accession>A0A1Z5RKG6</accession>
<dbReference type="CDD" id="cd00028">
    <property type="entry name" value="B_lectin"/>
    <property type="match status" value="1"/>
</dbReference>
<dbReference type="SMART" id="SM00473">
    <property type="entry name" value="PAN_AP"/>
    <property type="match status" value="1"/>
</dbReference>
<dbReference type="GO" id="GO:0004674">
    <property type="term" value="F:protein serine/threonine kinase activity"/>
    <property type="evidence" value="ECO:0007669"/>
    <property type="project" value="UniProtKB-KW"/>
</dbReference>
<dbReference type="Gramene" id="OQU84079">
    <property type="protein sequence ID" value="OQU84079"/>
    <property type="gene ID" value="SORBI_3005G226000"/>
</dbReference>
<evidence type="ECO:0000256" key="16">
    <source>
        <dbReference type="ARBA" id="ARBA00048679"/>
    </source>
</evidence>
<dbReference type="GO" id="GO:0051707">
    <property type="term" value="P:response to other organism"/>
    <property type="evidence" value="ECO:0007669"/>
    <property type="project" value="UniProtKB-ARBA"/>
</dbReference>
<dbReference type="PROSITE" id="PS00107">
    <property type="entry name" value="PROTEIN_KINASE_ATP"/>
    <property type="match status" value="1"/>
</dbReference>
<dbReference type="InterPro" id="IPR003609">
    <property type="entry name" value="Pan_app"/>
</dbReference>
<evidence type="ECO:0000256" key="19">
    <source>
        <dbReference type="SAM" id="MobiDB-lite"/>
    </source>
</evidence>
<dbReference type="SMART" id="SM00220">
    <property type="entry name" value="S_TKc"/>
    <property type="match status" value="1"/>
</dbReference>
<keyword evidence="26" id="KW-1185">Reference proteome</keyword>
<evidence type="ECO:0000313" key="25">
    <source>
        <dbReference type="EMBL" id="OQU84079.1"/>
    </source>
</evidence>
<feature type="binding site" evidence="18">
    <location>
        <position position="562"/>
    </location>
    <ligand>
        <name>ATP</name>
        <dbReference type="ChEBI" id="CHEBI:30616"/>
    </ligand>
</feature>
<keyword evidence="9 17" id="KW-0067">ATP-binding</keyword>
<keyword evidence="12" id="KW-1015">Disulfide bond</keyword>
<keyword evidence="6 21" id="KW-0732">Signal</keyword>
<keyword evidence="13" id="KW-0675">Receptor</keyword>
<dbReference type="EC" id="2.7.11.1" evidence="17"/>
<feature type="transmembrane region" description="Helical" evidence="20">
    <location>
        <begin position="473"/>
        <end position="497"/>
    </location>
</feature>
<dbReference type="OrthoDB" id="643280at2759"/>
<keyword evidence="10 20" id="KW-1133">Transmembrane helix</keyword>
<evidence type="ECO:0000256" key="21">
    <source>
        <dbReference type="SAM" id="SignalP"/>
    </source>
</evidence>
<feature type="chain" id="PRO_5012509603" description="Receptor-like serine/threonine-protein kinase" evidence="21">
    <location>
        <begin position="26"/>
        <end position="848"/>
    </location>
</feature>
<evidence type="ECO:0000256" key="14">
    <source>
        <dbReference type="ARBA" id="ARBA00023180"/>
    </source>
</evidence>
<dbReference type="Gene3D" id="3.30.200.20">
    <property type="entry name" value="Phosphorylase Kinase, domain 1"/>
    <property type="match status" value="1"/>
</dbReference>
<dbReference type="EMBL" id="CM000764">
    <property type="protein sequence ID" value="OQU84079.1"/>
    <property type="molecule type" value="Genomic_DNA"/>
</dbReference>
<sequence>MPQPSSMSLASIATLLHLAFTAGLAADTVSARRPLRGNDTVVSPQGKFELGFFSPGGSGRFYLGIWYKNVPEQTVIWVANRVNPLSTVAASSTELRVSSSSGNLELVGLTPSGSSGSATPAVVWSSNLSSSSSSSSSNVAVMRDNGNLVLLDGGDSNSTVLWQSFDHPTDTLVPEAWLGEDKVTGEYQTLTSWRNAEDPSPGMFTNTVDPYNGSSSEFFYLWNGSHAYWRSGVWTGRVFANVPEAVNNVLFNETYADTPAYRRVTSVLYDNATVTRLVMDLTGQTKQFIWVPATQSWQFFWAAPTVQCDVYALCGDFGVCNQRTQPPCQCPPGFAPAADRDWGLSDWTAGCRRTLPLQCGGNGSTDGFLELPDMKLPDDDDTALSMAAAQSKTDCELACLNNCSCQAYTFSAGGGGGCAVWHHGFRNLQQLFPGDAGGGGSSSSASSSLYLRLSESELRHLRGAKGRSKNRRWLAIGIVLACVAALGVSAVAAWILVSRRRRRAEMAKQQKGSSSLVVYSYGDLRSATSNFSERLGGGSFGSVYRGVLNGDGHTQVEVAVKKMEGLRQGDKQFRAEVNTLGLIQHVNLVRLLGFCCSGDDDDDGDKLLVYEYMPNGSLESYLAGSSCPSWRHRYGVMVGTARGLAYLHDGCRERIIHCDIKPENILLDGDFTPKIADFGMAKLVGRDFSRALTTMRGTVGYLAPEWISGMPISAKADVYSFGMVLFELISGRRNTATGEGRRRRRHGASSDADDDDEDREATTTFFPVWAAVRVAEGDTAAVADARLRGDVSEDELERACRVACWCIQDEEAHRPTMAQVVQALEGVVDVDMPPVPRALQHLATTTLT</sequence>
<dbReference type="Proteomes" id="UP000000768">
    <property type="component" value="Chromosome 5"/>
</dbReference>
<keyword evidence="4 17" id="KW-0808">Transferase</keyword>
<gene>
    <name evidence="25" type="ORF">SORBI_3005G226000</name>
</gene>
<evidence type="ECO:0000256" key="1">
    <source>
        <dbReference type="ARBA" id="ARBA00004479"/>
    </source>
</evidence>
<comment type="similarity">
    <text evidence="17">Belongs to the protein kinase superfamily. Ser/Thr protein kinase family.</text>
</comment>
<dbReference type="SUPFAM" id="SSF56112">
    <property type="entry name" value="Protein kinase-like (PK-like)"/>
    <property type="match status" value="1"/>
</dbReference>
<evidence type="ECO:0000256" key="9">
    <source>
        <dbReference type="ARBA" id="ARBA00022840"/>
    </source>
</evidence>
<evidence type="ECO:0000256" key="2">
    <source>
        <dbReference type="ARBA" id="ARBA00022527"/>
    </source>
</evidence>
<evidence type="ECO:0000313" key="26">
    <source>
        <dbReference type="Proteomes" id="UP000000768"/>
    </source>
</evidence>
<evidence type="ECO:0000256" key="8">
    <source>
        <dbReference type="ARBA" id="ARBA00022777"/>
    </source>
</evidence>
<dbReference type="FunFam" id="1.10.510.10:FF:000384">
    <property type="entry name" value="G-type lectin S-receptor-like serine/threonine-protein kinase"/>
    <property type="match status" value="1"/>
</dbReference>
<evidence type="ECO:0000256" key="7">
    <source>
        <dbReference type="ARBA" id="ARBA00022741"/>
    </source>
</evidence>
<keyword evidence="3" id="KW-0245">EGF-like domain</keyword>
<proteinExistence type="inferred from homology"/>
<keyword evidence="11 20" id="KW-0472">Membrane</keyword>
<dbReference type="GO" id="GO:0016020">
    <property type="term" value="C:membrane"/>
    <property type="evidence" value="ECO:0007669"/>
    <property type="project" value="UniProtKB-SubCell"/>
</dbReference>
<dbReference type="OMA" id="CNQRTQP"/>
<reference evidence="25 26" key="1">
    <citation type="journal article" date="2009" name="Nature">
        <title>The Sorghum bicolor genome and the diversification of grasses.</title>
        <authorList>
            <person name="Paterson A.H."/>
            <person name="Bowers J.E."/>
            <person name="Bruggmann R."/>
            <person name="Dubchak I."/>
            <person name="Grimwood J."/>
            <person name="Gundlach H."/>
            <person name="Haberer G."/>
            <person name="Hellsten U."/>
            <person name="Mitros T."/>
            <person name="Poliakov A."/>
            <person name="Schmutz J."/>
            <person name="Spannagl M."/>
            <person name="Tang H."/>
            <person name="Wang X."/>
            <person name="Wicker T."/>
            <person name="Bharti A.K."/>
            <person name="Chapman J."/>
            <person name="Feltus F.A."/>
            <person name="Gowik U."/>
            <person name="Grigoriev I.V."/>
            <person name="Lyons E."/>
            <person name="Maher C.A."/>
            <person name="Martis M."/>
            <person name="Narechania A."/>
            <person name="Otillar R.P."/>
            <person name="Penning B.W."/>
            <person name="Salamov A.A."/>
            <person name="Wang Y."/>
            <person name="Zhang L."/>
            <person name="Carpita N.C."/>
            <person name="Freeling M."/>
            <person name="Gingle A.R."/>
            <person name="Hash C.T."/>
            <person name="Keller B."/>
            <person name="Klein P."/>
            <person name="Kresovich S."/>
            <person name="McCann M.C."/>
            <person name="Ming R."/>
            <person name="Peterson D.G."/>
            <person name="Mehboob-ur-Rahman"/>
            <person name="Ware D."/>
            <person name="Westhoff P."/>
            <person name="Mayer K.F."/>
            <person name="Messing J."/>
            <person name="Rokhsar D.S."/>
        </authorList>
    </citation>
    <scope>NUCLEOTIDE SEQUENCE [LARGE SCALE GENOMIC DNA]</scope>
    <source>
        <strain evidence="26">cv. BTx623</strain>
    </source>
</reference>
<organism evidence="25 26">
    <name type="scientific">Sorghum bicolor</name>
    <name type="common">Sorghum</name>
    <name type="synonym">Sorghum vulgare</name>
    <dbReference type="NCBI Taxonomy" id="4558"/>
    <lineage>
        <taxon>Eukaryota</taxon>
        <taxon>Viridiplantae</taxon>
        <taxon>Streptophyta</taxon>
        <taxon>Embryophyta</taxon>
        <taxon>Tracheophyta</taxon>
        <taxon>Spermatophyta</taxon>
        <taxon>Magnoliopsida</taxon>
        <taxon>Liliopsida</taxon>
        <taxon>Poales</taxon>
        <taxon>Poaceae</taxon>
        <taxon>PACMAD clade</taxon>
        <taxon>Panicoideae</taxon>
        <taxon>Andropogonodae</taxon>
        <taxon>Andropogoneae</taxon>
        <taxon>Sorghinae</taxon>
        <taxon>Sorghum</taxon>
    </lineage>
</organism>
<dbReference type="AlphaFoldDB" id="A0A1Z5RKG6"/>
<dbReference type="SMART" id="SM00108">
    <property type="entry name" value="B_lectin"/>
    <property type="match status" value="1"/>
</dbReference>
<evidence type="ECO:0000256" key="10">
    <source>
        <dbReference type="ARBA" id="ARBA00022989"/>
    </source>
</evidence>
<evidence type="ECO:0000259" key="22">
    <source>
        <dbReference type="PROSITE" id="PS50011"/>
    </source>
</evidence>
<dbReference type="GO" id="GO:0048544">
    <property type="term" value="P:recognition of pollen"/>
    <property type="evidence" value="ECO:0007669"/>
    <property type="project" value="InterPro"/>
</dbReference>
<keyword evidence="5 20" id="KW-0812">Transmembrane</keyword>
<dbReference type="FunFam" id="3.30.200.20:FF:000178">
    <property type="entry name" value="serine/threonine-protein kinase PBS1-like"/>
    <property type="match status" value="1"/>
</dbReference>
<protein>
    <recommendedName>
        <fullName evidence="17">Receptor-like serine/threonine-protein kinase</fullName>
        <ecNumber evidence="17">2.7.11.1</ecNumber>
    </recommendedName>
</protein>
<reference evidence="26" key="2">
    <citation type="journal article" date="2018" name="Plant J.">
        <title>The Sorghum bicolor reference genome: improved assembly, gene annotations, a transcriptome atlas, and signatures of genome organization.</title>
        <authorList>
            <person name="McCormick R.F."/>
            <person name="Truong S.K."/>
            <person name="Sreedasyam A."/>
            <person name="Jenkins J."/>
            <person name="Shu S."/>
            <person name="Sims D."/>
            <person name="Kennedy M."/>
            <person name="Amirebrahimi M."/>
            <person name="Weers B.D."/>
            <person name="McKinley B."/>
            <person name="Mattison A."/>
            <person name="Morishige D.T."/>
            <person name="Grimwood J."/>
            <person name="Schmutz J."/>
            <person name="Mullet J.E."/>
        </authorList>
    </citation>
    <scope>NUCLEOTIDE SEQUENCE [LARGE SCALE GENOMIC DNA]</scope>
    <source>
        <strain evidence="26">cv. BTx623</strain>
    </source>
</reference>
<dbReference type="InterPro" id="IPR000858">
    <property type="entry name" value="S_locus_glycoprot_dom"/>
</dbReference>
<feature type="domain" description="Apple" evidence="24">
    <location>
        <begin position="359"/>
        <end position="454"/>
    </location>
</feature>
<dbReference type="InterPro" id="IPR024171">
    <property type="entry name" value="SRK-like_kinase"/>
</dbReference>
<evidence type="ECO:0000256" key="20">
    <source>
        <dbReference type="SAM" id="Phobius"/>
    </source>
</evidence>
<dbReference type="InterPro" id="IPR001480">
    <property type="entry name" value="Bulb-type_lectin_dom"/>
</dbReference>
<evidence type="ECO:0000256" key="6">
    <source>
        <dbReference type="ARBA" id="ARBA00022729"/>
    </source>
</evidence>
<comment type="subcellular location">
    <subcellularLocation>
        <location evidence="1">Membrane</location>
        <topology evidence="1">Single-pass type I membrane protein</topology>
    </subcellularLocation>
</comment>
<dbReference type="InterPro" id="IPR000719">
    <property type="entry name" value="Prot_kinase_dom"/>
</dbReference>
<dbReference type="PANTHER" id="PTHR47974">
    <property type="entry name" value="OS07G0415500 PROTEIN"/>
    <property type="match status" value="1"/>
</dbReference>
<dbReference type="Pfam" id="PF08276">
    <property type="entry name" value="PAN_2"/>
    <property type="match status" value="1"/>
</dbReference>
<feature type="domain" description="Protein kinase" evidence="22">
    <location>
        <begin position="529"/>
        <end position="828"/>
    </location>
</feature>
<feature type="region of interest" description="Disordered" evidence="19">
    <location>
        <begin position="736"/>
        <end position="759"/>
    </location>
</feature>
<dbReference type="PROSITE" id="PS50948">
    <property type="entry name" value="PAN"/>
    <property type="match status" value="1"/>
</dbReference>
<evidence type="ECO:0000259" key="23">
    <source>
        <dbReference type="PROSITE" id="PS50927"/>
    </source>
</evidence>
<feature type="domain" description="Bulb-type lectin" evidence="23">
    <location>
        <begin position="26"/>
        <end position="163"/>
    </location>
</feature>
<evidence type="ECO:0000259" key="24">
    <source>
        <dbReference type="PROSITE" id="PS50948"/>
    </source>
</evidence>
<keyword evidence="8 17" id="KW-0418">Kinase</keyword>
<evidence type="ECO:0000256" key="17">
    <source>
        <dbReference type="PIRNR" id="PIRNR000641"/>
    </source>
</evidence>
<dbReference type="SUPFAM" id="SSF51110">
    <property type="entry name" value="alpha-D-mannose-specific plant lectins"/>
    <property type="match status" value="1"/>
</dbReference>
<evidence type="ECO:0000256" key="12">
    <source>
        <dbReference type="ARBA" id="ARBA00023157"/>
    </source>
</evidence>
<dbReference type="Pfam" id="PF00954">
    <property type="entry name" value="S_locus_glycop"/>
    <property type="match status" value="1"/>
</dbReference>
<evidence type="ECO:0000256" key="15">
    <source>
        <dbReference type="ARBA" id="ARBA00047899"/>
    </source>
</evidence>
<dbReference type="Pfam" id="PF00069">
    <property type="entry name" value="Pkinase"/>
    <property type="match status" value="1"/>
</dbReference>
<dbReference type="PROSITE" id="PS00108">
    <property type="entry name" value="PROTEIN_KINASE_ST"/>
    <property type="match status" value="1"/>
</dbReference>
<keyword evidence="7 17" id="KW-0547">Nucleotide-binding</keyword>
<dbReference type="Pfam" id="PF01453">
    <property type="entry name" value="B_lectin"/>
    <property type="match status" value="1"/>
</dbReference>
<evidence type="ECO:0000256" key="13">
    <source>
        <dbReference type="ARBA" id="ARBA00023170"/>
    </source>
</evidence>